<evidence type="ECO:0000256" key="7">
    <source>
        <dbReference type="ARBA" id="ARBA00034754"/>
    </source>
</evidence>
<dbReference type="GO" id="GO:0009360">
    <property type="term" value="C:DNA polymerase III complex"/>
    <property type="evidence" value="ECO:0007669"/>
    <property type="project" value="InterPro"/>
</dbReference>
<dbReference type="InterPro" id="IPR048466">
    <property type="entry name" value="DNA_pol3_delta-like_C"/>
</dbReference>
<dbReference type="Gene3D" id="3.40.50.300">
    <property type="entry name" value="P-loop containing nucleotide triphosphate hydrolases"/>
    <property type="match status" value="1"/>
</dbReference>
<reference evidence="11 12" key="1">
    <citation type="submission" date="2017-09" db="EMBL/GenBank/DDBJ databases">
        <title>Bloom of a denitrifying methanotroph, Candidatus Methylomirabilis limnetica, in a deep stratified lake.</title>
        <authorList>
            <person name="Graf J.S."/>
            <person name="Marchant H.K."/>
            <person name="Tienken D."/>
            <person name="Hach P.F."/>
            <person name="Brand A."/>
            <person name="Schubert C.J."/>
            <person name="Kuypers M.M."/>
            <person name="Milucka J."/>
        </authorList>
    </citation>
    <scope>NUCLEOTIDE SEQUENCE [LARGE SCALE GENOMIC DNA]</scope>
    <source>
        <strain evidence="11 12">Zug</strain>
    </source>
</reference>
<reference evidence="12" key="2">
    <citation type="journal article" date="2018" name="Environ. Microbiol.">
        <title>Bloom of a denitrifying methanotroph, 'Candidatus Methylomirabilis limnetica', in a deep stratified lake.</title>
        <authorList>
            <person name="Graf J.S."/>
            <person name="Mayr M.J."/>
            <person name="Marchant H.K."/>
            <person name="Tienken D."/>
            <person name="Hach P.F."/>
            <person name="Brand A."/>
            <person name="Schubert C.J."/>
            <person name="Kuypers M.M."/>
            <person name="Milucka J."/>
        </authorList>
    </citation>
    <scope>NUCLEOTIDE SEQUENCE [LARGE SCALE GENOMIC DNA]</scope>
    <source>
        <strain evidence="12">Zug</strain>
    </source>
</reference>
<evidence type="ECO:0000256" key="4">
    <source>
        <dbReference type="ARBA" id="ARBA00022695"/>
    </source>
</evidence>
<keyword evidence="4" id="KW-0548">Nucleotidyltransferase</keyword>
<keyword evidence="12" id="KW-1185">Reference proteome</keyword>
<dbReference type="Gene3D" id="1.20.272.10">
    <property type="match status" value="1"/>
</dbReference>
<name>A0A2T4TZL5_9BACT</name>
<dbReference type="SUPFAM" id="SSF52540">
    <property type="entry name" value="P-loop containing nucleoside triphosphate hydrolases"/>
    <property type="match status" value="1"/>
</dbReference>
<sequence>MGRLVKTGHSVAEQVRRGEVALVYCLYGEDEYRREQALNQLLDALLTESERDLNLDQIRPGEAGTQSILGSARTLPFLGPRRVVLVRGVDELSKAQQEELLAYLNDPSPTSCLVLAGRSLDLRTRLAAAIQKKGMVLHFDHMKADSLKEALVAAAKERGVRLQPDAISLLIDLVGDDLRQLIYAVEKLALFGGEGVEILPQHIEAMVGETRVRTIFQLTDTVSGRDLDGALRSLTSLLDAGEEPLKILGMLARQIRLLFQAKALREQGTPVSRMTIGRLPPRVVATLAEQGASRSWGQLTGALQSISRADMAIKSGRSAAPMVLSGLVWSLCRT</sequence>
<evidence type="ECO:0000256" key="5">
    <source>
        <dbReference type="ARBA" id="ARBA00022705"/>
    </source>
</evidence>
<evidence type="ECO:0000256" key="2">
    <source>
        <dbReference type="ARBA" id="ARBA00017703"/>
    </source>
</evidence>
<dbReference type="RefSeq" id="WP_107561598.1">
    <property type="nucleotide sequence ID" value="NZ_NVQC01000015.1"/>
</dbReference>
<keyword evidence="3" id="KW-0808">Transferase</keyword>
<dbReference type="GO" id="GO:0003677">
    <property type="term" value="F:DNA binding"/>
    <property type="evidence" value="ECO:0007669"/>
    <property type="project" value="InterPro"/>
</dbReference>
<dbReference type="Pfam" id="PF06144">
    <property type="entry name" value="DNA_pol3_delta"/>
    <property type="match status" value="1"/>
</dbReference>
<evidence type="ECO:0000313" key="11">
    <source>
        <dbReference type="EMBL" id="PTL36528.1"/>
    </source>
</evidence>
<dbReference type="EC" id="2.7.7.7" evidence="1"/>
<dbReference type="SUPFAM" id="SSF48019">
    <property type="entry name" value="post-AAA+ oligomerization domain-like"/>
    <property type="match status" value="1"/>
</dbReference>
<evidence type="ECO:0000256" key="8">
    <source>
        <dbReference type="ARBA" id="ARBA00049244"/>
    </source>
</evidence>
<dbReference type="InterPro" id="IPR005790">
    <property type="entry name" value="DNA_polIII_delta"/>
</dbReference>
<dbReference type="OrthoDB" id="9769782at2"/>
<dbReference type="InterPro" id="IPR008921">
    <property type="entry name" value="DNA_pol3_clamp-load_cplx_C"/>
</dbReference>
<gene>
    <name evidence="11" type="primary">holA</name>
    <name evidence="11" type="ORF">CLG94_04050</name>
</gene>
<comment type="catalytic activity">
    <reaction evidence="8">
        <text>DNA(n) + a 2'-deoxyribonucleoside 5'-triphosphate = DNA(n+1) + diphosphate</text>
        <dbReference type="Rhea" id="RHEA:22508"/>
        <dbReference type="Rhea" id="RHEA-COMP:17339"/>
        <dbReference type="Rhea" id="RHEA-COMP:17340"/>
        <dbReference type="ChEBI" id="CHEBI:33019"/>
        <dbReference type="ChEBI" id="CHEBI:61560"/>
        <dbReference type="ChEBI" id="CHEBI:173112"/>
        <dbReference type="EC" id="2.7.7.7"/>
    </reaction>
</comment>
<dbReference type="InterPro" id="IPR010372">
    <property type="entry name" value="DNA_pol3_delta_N"/>
</dbReference>
<dbReference type="Proteomes" id="UP000241436">
    <property type="component" value="Unassembled WGS sequence"/>
</dbReference>
<dbReference type="NCBIfam" id="TIGR01128">
    <property type="entry name" value="holA"/>
    <property type="match status" value="1"/>
</dbReference>
<dbReference type="GO" id="GO:0003887">
    <property type="term" value="F:DNA-directed DNA polymerase activity"/>
    <property type="evidence" value="ECO:0007669"/>
    <property type="project" value="UniProtKB-KW"/>
</dbReference>
<dbReference type="AlphaFoldDB" id="A0A2T4TZL5"/>
<dbReference type="GO" id="GO:0006261">
    <property type="term" value="P:DNA-templated DNA replication"/>
    <property type="evidence" value="ECO:0007669"/>
    <property type="project" value="TreeGrafter"/>
</dbReference>
<feature type="domain" description="DNA polymerase III delta subunit-like C-terminal" evidence="10">
    <location>
        <begin position="214"/>
        <end position="324"/>
    </location>
</feature>
<keyword evidence="5" id="KW-0235">DNA replication</keyword>
<evidence type="ECO:0000259" key="9">
    <source>
        <dbReference type="Pfam" id="PF06144"/>
    </source>
</evidence>
<comment type="caution">
    <text evidence="11">The sequence shown here is derived from an EMBL/GenBank/DDBJ whole genome shotgun (WGS) entry which is preliminary data.</text>
</comment>
<evidence type="ECO:0000259" key="10">
    <source>
        <dbReference type="Pfam" id="PF21694"/>
    </source>
</evidence>
<accession>A0A2T4TZL5</accession>
<comment type="similarity">
    <text evidence="7">Belongs to the DNA polymerase HolA subunit family.</text>
</comment>
<proteinExistence type="inferred from homology"/>
<organism evidence="11 12">
    <name type="scientific">Candidatus Methylomirabilis limnetica</name>
    <dbReference type="NCBI Taxonomy" id="2033718"/>
    <lineage>
        <taxon>Bacteria</taxon>
        <taxon>Candidatus Methylomirabilota</taxon>
        <taxon>Candidatus Methylomirabilia</taxon>
        <taxon>Candidatus Methylomirabilales</taxon>
        <taxon>Candidatus Methylomirabilaceae</taxon>
        <taxon>Candidatus Methylomirabilis</taxon>
    </lineage>
</organism>
<feature type="domain" description="DNA polymerase III delta N-terminal" evidence="9">
    <location>
        <begin position="24"/>
        <end position="139"/>
    </location>
</feature>
<evidence type="ECO:0000256" key="1">
    <source>
        <dbReference type="ARBA" id="ARBA00012417"/>
    </source>
</evidence>
<dbReference type="PANTHER" id="PTHR34388">
    <property type="entry name" value="DNA POLYMERASE III SUBUNIT DELTA"/>
    <property type="match status" value="1"/>
</dbReference>
<evidence type="ECO:0000313" key="12">
    <source>
        <dbReference type="Proteomes" id="UP000241436"/>
    </source>
</evidence>
<evidence type="ECO:0000256" key="3">
    <source>
        <dbReference type="ARBA" id="ARBA00022679"/>
    </source>
</evidence>
<protein>
    <recommendedName>
        <fullName evidence="2">DNA polymerase III subunit delta</fullName>
        <ecNumber evidence="1">2.7.7.7</ecNumber>
    </recommendedName>
</protein>
<dbReference type="Gene3D" id="1.10.8.60">
    <property type="match status" value="1"/>
</dbReference>
<evidence type="ECO:0000256" key="6">
    <source>
        <dbReference type="ARBA" id="ARBA00022932"/>
    </source>
</evidence>
<keyword evidence="6" id="KW-0239">DNA-directed DNA polymerase</keyword>
<dbReference type="Pfam" id="PF21694">
    <property type="entry name" value="DNA_pol3_delta_C"/>
    <property type="match status" value="1"/>
</dbReference>
<dbReference type="PANTHER" id="PTHR34388:SF1">
    <property type="entry name" value="DNA POLYMERASE III SUBUNIT DELTA"/>
    <property type="match status" value="1"/>
</dbReference>
<dbReference type="EMBL" id="NVQC01000015">
    <property type="protein sequence ID" value="PTL36528.1"/>
    <property type="molecule type" value="Genomic_DNA"/>
</dbReference>
<dbReference type="InterPro" id="IPR027417">
    <property type="entry name" value="P-loop_NTPase"/>
</dbReference>